<protein>
    <submittedName>
        <fullName evidence="1">Uncharacterized protein</fullName>
    </submittedName>
</protein>
<proteinExistence type="predicted"/>
<dbReference type="Proteomes" id="UP000255248">
    <property type="component" value="Unassembled WGS sequence"/>
</dbReference>
<accession>A0A376DLJ3</accession>
<sequence>MTTFDVGDMHPNTPHLLADLVELLCIINYTGRNAFHQTDLASLLNVSNTSVDELDHERREVNRIDSDAVLGDRTEAQIENVWIQLSYRFASMNDMYPFIVEGDEIRMQNVQTNKHRVYIFTLCCSRLRSFIRIRGAAQRWAKGFAILCKYATQSLLPTHGEVKIFDANSEDRRSYYGTDLRQALRVMGSDLGVKRIDEEECDRVSSTGDAGFDIIATVKFNDNLNCNFGILGQCGAQEEGWPKKTLEAHSINLTPYFHTTFSYPSVMFTPVFYRDSNGQWVTSRPTSGVILLDRLRTLFLLDKANHWELLTEFPWFAAFESELQSVVPEP</sequence>
<reference evidence="1 2" key="1">
    <citation type="submission" date="2018-06" db="EMBL/GenBank/DDBJ databases">
        <authorList>
            <consortium name="Pathogen Informatics"/>
            <person name="Doyle S."/>
        </authorList>
    </citation>
    <scope>NUCLEOTIDE SEQUENCE [LARGE SCALE GENOMIC DNA]</scope>
    <source>
        <strain evidence="1 2">NCTC12121</strain>
    </source>
</reference>
<dbReference type="AlphaFoldDB" id="A0A376DLJ3"/>
<gene>
    <name evidence="1" type="ORF">NCTC12121_03017</name>
</gene>
<name>A0A376DLJ3_9GAMM</name>
<organism evidence="1 2">
    <name type="scientific">Edwardsiella hoshinae</name>
    <dbReference type="NCBI Taxonomy" id="93378"/>
    <lineage>
        <taxon>Bacteria</taxon>
        <taxon>Pseudomonadati</taxon>
        <taxon>Pseudomonadota</taxon>
        <taxon>Gammaproteobacteria</taxon>
        <taxon>Enterobacterales</taxon>
        <taxon>Hafniaceae</taxon>
        <taxon>Edwardsiella</taxon>
    </lineage>
</organism>
<evidence type="ECO:0000313" key="1">
    <source>
        <dbReference type="EMBL" id="STC91411.1"/>
    </source>
</evidence>
<dbReference type="RefSeq" id="WP_071991008.1">
    <property type="nucleotide sequence ID" value="NZ_CP065626.1"/>
</dbReference>
<dbReference type="EMBL" id="UFXZ01000001">
    <property type="protein sequence ID" value="STC91411.1"/>
    <property type="molecule type" value="Genomic_DNA"/>
</dbReference>
<evidence type="ECO:0000313" key="2">
    <source>
        <dbReference type="Proteomes" id="UP000255248"/>
    </source>
</evidence>